<accession>A0A8X6M5J8</accession>
<comment type="caution">
    <text evidence="1">The sequence shown here is derived from an EMBL/GenBank/DDBJ whole genome shotgun (WGS) entry which is preliminary data.</text>
</comment>
<proteinExistence type="predicted"/>
<dbReference type="AlphaFoldDB" id="A0A8X6M5J8"/>
<evidence type="ECO:0000313" key="2">
    <source>
        <dbReference type="Proteomes" id="UP000887116"/>
    </source>
</evidence>
<reference evidence="1" key="1">
    <citation type="submission" date="2020-07" db="EMBL/GenBank/DDBJ databases">
        <title>Multicomponent nature underlies the extraordinary mechanical properties of spider dragline silk.</title>
        <authorList>
            <person name="Kono N."/>
            <person name="Nakamura H."/>
            <person name="Mori M."/>
            <person name="Yoshida Y."/>
            <person name="Ohtoshi R."/>
            <person name="Malay A.D."/>
            <person name="Moran D.A.P."/>
            <person name="Tomita M."/>
            <person name="Numata K."/>
            <person name="Arakawa K."/>
        </authorList>
    </citation>
    <scope>NUCLEOTIDE SEQUENCE</scope>
</reference>
<gene>
    <name evidence="1" type="ORF">TNCT_372941</name>
</gene>
<organism evidence="1 2">
    <name type="scientific">Trichonephila clavata</name>
    <name type="common">Joro spider</name>
    <name type="synonym">Nephila clavata</name>
    <dbReference type="NCBI Taxonomy" id="2740835"/>
    <lineage>
        <taxon>Eukaryota</taxon>
        <taxon>Metazoa</taxon>
        <taxon>Ecdysozoa</taxon>
        <taxon>Arthropoda</taxon>
        <taxon>Chelicerata</taxon>
        <taxon>Arachnida</taxon>
        <taxon>Araneae</taxon>
        <taxon>Araneomorphae</taxon>
        <taxon>Entelegynae</taxon>
        <taxon>Araneoidea</taxon>
        <taxon>Nephilidae</taxon>
        <taxon>Trichonephila</taxon>
    </lineage>
</organism>
<keyword evidence="2" id="KW-1185">Reference proteome</keyword>
<name>A0A8X6M5J8_TRICU</name>
<sequence>MNVFINKETLASVDRLVRINRRITTRVIAEEMSMSKESVHTQYCMKGCNSESFEPQWAPKHLTEEQKIHRMSLFPYNTLCGITKWETNSSQGSIAADET</sequence>
<protein>
    <submittedName>
        <fullName evidence="1">Uncharacterized protein</fullName>
    </submittedName>
</protein>
<dbReference type="Proteomes" id="UP000887116">
    <property type="component" value="Unassembled WGS sequence"/>
</dbReference>
<evidence type="ECO:0000313" key="1">
    <source>
        <dbReference type="EMBL" id="GFR32737.1"/>
    </source>
</evidence>
<dbReference type="EMBL" id="BMAO01029579">
    <property type="protein sequence ID" value="GFR32737.1"/>
    <property type="molecule type" value="Genomic_DNA"/>
</dbReference>